<feature type="non-terminal residue" evidence="18">
    <location>
        <position position="300"/>
    </location>
</feature>
<evidence type="ECO:0000256" key="9">
    <source>
        <dbReference type="ARBA" id="ARBA00022705"/>
    </source>
</evidence>
<feature type="domain" description="UmuC" evidence="17">
    <location>
        <begin position="19"/>
        <end position="200"/>
    </location>
</feature>
<reference evidence="18 19" key="1">
    <citation type="submission" date="2015-10" db="EMBL/GenBank/DDBJ databases">
        <title>Metagenome-Assembled Genomes uncover a global brackish microbiome.</title>
        <authorList>
            <person name="Hugerth L.W."/>
            <person name="Larsson J."/>
            <person name="Alneberg J."/>
            <person name="Lindh M.V."/>
            <person name="Legrand C."/>
            <person name="Pinhassi J."/>
            <person name="Andersson A.F."/>
        </authorList>
    </citation>
    <scope>NUCLEOTIDE SEQUENCE [LARGE SCALE GENOMIC DNA]</scope>
    <source>
        <strain evidence="18">BACL4 MAG-120920-bin41</strain>
    </source>
</reference>
<dbReference type="InterPro" id="IPR050116">
    <property type="entry name" value="DNA_polymerase-Y"/>
</dbReference>
<evidence type="ECO:0000256" key="2">
    <source>
        <dbReference type="ARBA" id="ARBA00004496"/>
    </source>
</evidence>
<evidence type="ECO:0000256" key="11">
    <source>
        <dbReference type="ARBA" id="ARBA00022763"/>
    </source>
</evidence>
<dbReference type="SUPFAM" id="SSF56672">
    <property type="entry name" value="DNA/RNA polymerases"/>
    <property type="match status" value="1"/>
</dbReference>
<keyword evidence="5" id="KW-0515">Mutator protein</keyword>
<dbReference type="GO" id="GO:0005829">
    <property type="term" value="C:cytosol"/>
    <property type="evidence" value="ECO:0007669"/>
    <property type="project" value="TreeGrafter"/>
</dbReference>
<evidence type="ECO:0000256" key="15">
    <source>
        <dbReference type="ARBA" id="ARBA00023204"/>
    </source>
</evidence>
<keyword evidence="12" id="KW-0460">Magnesium</keyword>
<evidence type="ECO:0000256" key="16">
    <source>
        <dbReference type="ARBA" id="ARBA00049244"/>
    </source>
</evidence>
<comment type="caution">
    <text evidence="18">The sequence shown here is derived from an EMBL/GenBank/DDBJ whole genome shotgun (WGS) entry which is preliminary data.</text>
</comment>
<gene>
    <name evidence="18" type="ORF">ABR72_04275</name>
</gene>
<evidence type="ECO:0000256" key="4">
    <source>
        <dbReference type="ARBA" id="ARBA00012417"/>
    </source>
</evidence>
<dbReference type="InterPro" id="IPR043502">
    <property type="entry name" value="DNA/RNA_pol_sf"/>
</dbReference>
<evidence type="ECO:0000256" key="12">
    <source>
        <dbReference type="ARBA" id="ARBA00022842"/>
    </source>
</evidence>
<dbReference type="GO" id="GO:0042276">
    <property type="term" value="P:error-prone translesion synthesis"/>
    <property type="evidence" value="ECO:0007669"/>
    <property type="project" value="TreeGrafter"/>
</dbReference>
<keyword evidence="15" id="KW-0234">DNA repair</keyword>
<dbReference type="EC" id="2.7.7.7" evidence="4"/>
<evidence type="ECO:0000313" key="19">
    <source>
        <dbReference type="Proteomes" id="UP000051547"/>
    </source>
</evidence>
<dbReference type="InterPro" id="IPR001126">
    <property type="entry name" value="UmuC"/>
</dbReference>
<dbReference type="FunFam" id="3.40.1170.60:FF:000001">
    <property type="entry name" value="DNA polymerase IV"/>
    <property type="match status" value="1"/>
</dbReference>
<dbReference type="Pfam" id="PF21999">
    <property type="entry name" value="IMS_HHH_1"/>
    <property type="match status" value="1"/>
</dbReference>
<dbReference type="NCBIfam" id="NF002677">
    <property type="entry name" value="PRK02406.1"/>
    <property type="match status" value="1"/>
</dbReference>
<evidence type="ECO:0000259" key="17">
    <source>
        <dbReference type="PROSITE" id="PS50173"/>
    </source>
</evidence>
<dbReference type="Proteomes" id="UP000051547">
    <property type="component" value="Unassembled WGS sequence"/>
</dbReference>
<dbReference type="GO" id="GO:0006260">
    <property type="term" value="P:DNA replication"/>
    <property type="evidence" value="ECO:0007669"/>
    <property type="project" value="UniProtKB-KW"/>
</dbReference>
<dbReference type="FunFam" id="1.10.150.20:FF:000019">
    <property type="entry name" value="DNA polymerase IV"/>
    <property type="match status" value="1"/>
</dbReference>
<dbReference type="PROSITE" id="PS50173">
    <property type="entry name" value="UMUC"/>
    <property type="match status" value="1"/>
</dbReference>
<keyword evidence="11" id="KW-0227">DNA damage</keyword>
<evidence type="ECO:0000256" key="1">
    <source>
        <dbReference type="ARBA" id="ARBA00001946"/>
    </source>
</evidence>
<evidence type="ECO:0000256" key="5">
    <source>
        <dbReference type="ARBA" id="ARBA00022457"/>
    </source>
</evidence>
<evidence type="ECO:0000256" key="10">
    <source>
        <dbReference type="ARBA" id="ARBA00022723"/>
    </source>
</evidence>
<keyword evidence="14" id="KW-0238">DNA-binding</keyword>
<dbReference type="PANTHER" id="PTHR11076">
    <property type="entry name" value="DNA REPAIR POLYMERASE UMUC / TRANSFERASE FAMILY MEMBER"/>
    <property type="match status" value="1"/>
</dbReference>
<evidence type="ECO:0000256" key="8">
    <source>
        <dbReference type="ARBA" id="ARBA00022695"/>
    </source>
</evidence>
<evidence type="ECO:0000256" key="3">
    <source>
        <dbReference type="ARBA" id="ARBA00010945"/>
    </source>
</evidence>
<keyword evidence="7" id="KW-0808">Transferase</keyword>
<protein>
    <recommendedName>
        <fullName evidence="4">DNA-directed DNA polymerase</fullName>
        <ecNumber evidence="4">2.7.7.7</ecNumber>
    </recommendedName>
</protein>
<dbReference type="InterPro" id="IPR036775">
    <property type="entry name" value="DNA_pol_Y-fam_lit_finger_sf"/>
</dbReference>
<dbReference type="PANTHER" id="PTHR11076:SF33">
    <property type="entry name" value="DNA POLYMERASE KAPPA"/>
    <property type="match status" value="1"/>
</dbReference>
<accession>A0A0R2T0H7</accession>
<dbReference type="Pfam" id="PF00817">
    <property type="entry name" value="IMS"/>
    <property type="match status" value="1"/>
</dbReference>
<dbReference type="HAMAP" id="MF_01113">
    <property type="entry name" value="DNApol_IV"/>
    <property type="match status" value="1"/>
</dbReference>
<dbReference type="GO" id="GO:0003887">
    <property type="term" value="F:DNA-directed DNA polymerase activity"/>
    <property type="evidence" value="ECO:0007669"/>
    <property type="project" value="UniProtKB-KW"/>
</dbReference>
<evidence type="ECO:0000256" key="14">
    <source>
        <dbReference type="ARBA" id="ARBA00023125"/>
    </source>
</evidence>
<dbReference type="GO" id="GO:0046872">
    <property type="term" value="F:metal ion binding"/>
    <property type="evidence" value="ECO:0007669"/>
    <property type="project" value="UniProtKB-KW"/>
</dbReference>
<evidence type="ECO:0000256" key="6">
    <source>
        <dbReference type="ARBA" id="ARBA00022490"/>
    </source>
</evidence>
<dbReference type="InterPro" id="IPR053848">
    <property type="entry name" value="IMS_HHH_1"/>
</dbReference>
<evidence type="ECO:0000256" key="7">
    <source>
        <dbReference type="ARBA" id="ARBA00022679"/>
    </source>
</evidence>
<proteinExistence type="inferred from homology"/>
<organism evidence="18 19">
    <name type="scientific">OM182 bacterium BACL3 MAG-120920-bin41</name>
    <dbReference type="NCBI Taxonomy" id="1655580"/>
    <lineage>
        <taxon>Bacteria</taxon>
        <taxon>Pseudomonadati</taxon>
        <taxon>Pseudomonadota</taxon>
        <taxon>Gammaproteobacteria</taxon>
        <taxon>OMG group</taxon>
        <taxon>OM182 clade</taxon>
    </lineage>
</organism>
<dbReference type="EMBL" id="LIBE01000458">
    <property type="protein sequence ID" value="KRO78875.1"/>
    <property type="molecule type" value="Genomic_DNA"/>
</dbReference>
<keyword evidence="6" id="KW-0963">Cytoplasm</keyword>
<dbReference type="AlphaFoldDB" id="A0A0R2T0H7"/>
<evidence type="ECO:0000313" key="18">
    <source>
        <dbReference type="EMBL" id="KRO78875.1"/>
    </source>
</evidence>
<keyword evidence="13" id="KW-0239">DNA-directed DNA polymerase</keyword>
<sequence>MEREPVSFSEQNQPRQRKIIHCDCDCFYASIEMRDNPALRGKPIAVGGSPERRGVVATCNYEAREFGIHSAMASATARRLCPDLIIIRTDMEKYRLASSQIHEIFQRYTDLIEPLSLDEAFLDVSDCDEFRGSATRIAEAIRNEVREVVGITISAGIAPNKFLAKIASDWNKPDGQFAVLPNDVDDFVAKLAVKKLHGVGKVTAAKMHRLNLRTCKDLQNFGADALTEHFGSFGERLFELSRGIDNRPVSTDRIRKSVSVENTFDTDLPDLDSSLEAMLGLLPKLELRLKRLDNHYAIKK</sequence>
<dbReference type="GO" id="GO:0006281">
    <property type="term" value="P:DNA repair"/>
    <property type="evidence" value="ECO:0007669"/>
    <property type="project" value="UniProtKB-KW"/>
</dbReference>
<comment type="cofactor">
    <cofactor evidence="1">
        <name>Mg(2+)</name>
        <dbReference type="ChEBI" id="CHEBI:18420"/>
    </cofactor>
</comment>
<keyword evidence="8" id="KW-0548">Nucleotidyltransferase</keyword>
<dbReference type="GO" id="GO:0009432">
    <property type="term" value="P:SOS response"/>
    <property type="evidence" value="ECO:0007669"/>
    <property type="project" value="TreeGrafter"/>
</dbReference>
<keyword evidence="10" id="KW-0479">Metal-binding</keyword>
<keyword evidence="9" id="KW-0235">DNA replication</keyword>
<comment type="catalytic activity">
    <reaction evidence="16">
        <text>DNA(n) + a 2'-deoxyribonucleoside 5'-triphosphate = DNA(n+1) + diphosphate</text>
        <dbReference type="Rhea" id="RHEA:22508"/>
        <dbReference type="Rhea" id="RHEA-COMP:17339"/>
        <dbReference type="Rhea" id="RHEA-COMP:17340"/>
        <dbReference type="ChEBI" id="CHEBI:33019"/>
        <dbReference type="ChEBI" id="CHEBI:61560"/>
        <dbReference type="ChEBI" id="CHEBI:173112"/>
        <dbReference type="EC" id="2.7.7.7"/>
    </reaction>
</comment>
<dbReference type="Gene3D" id="3.30.70.270">
    <property type="match status" value="1"/>
</dbReference>
<dbReference type="InterPro" id="IPR043128">
    <property type="entry name" value="Rev_trsase/Diguanyl_cyclase"/>
</dbReference>
<comment type="similarity">
    <text evidence="3">Belongs to the DNA polymerase type-Y family.</text>
</comment>
<dbReference type="GO" id="GO:0003684">
    <property type="term" value="F:damaged DNA binding"/>
    <property type="evidence" value="ECO:0007669"/>
    <property type="project" value="InterPro"/>
</dbReference>
<comment type="subcellular location">
    <subcellularLocation>
        <location evidence="2">Cytoplasm</location>
    </subcellularLocation>
</comment>
<dbReference type="Gene3D" id="3.40.1170.60">
    <property type="match status" value="1"/>
</dbReference>
<evidence type="ECO:0000256" key="13">
    <source>
        <dbReference type="ARBA" id="ARBA00022932"/>
    </source>
</evidence>
<dbReference type="SUPFAM" id="SSF100879">
    <property type="entry name" value="Lesion bypass DNA polymerase (Y-family), little finger domain"/>
    <property type="match status" value="1"/>
</dbReference>
<dbReference type="Gene3D" id="1.10.150.20">
    <property type="entry name" value="5' to 3' exonuclease, C-terminal subdomain"/>
    <property type="match status" value="1"/>
</dbReference>
<dbReference type="Gene3D" id="3.30.1490.100">
    <property type="entry name" value="DNA polymerase, Y-family, little finger domain"/>
    <property type="match status" value="1"/>
</dbReference>
<name>A0A0R2T0H7_9GAMM</name>
<dbReference type="InterPro" id="IPR022880">
    <property type="entry name" value="DNApol_IV"/>
</dbReference>
<dbReference type="CDD" id="cd03586">
    <property type="entry name" value="PolY_Pol_IV_kappa"/>
    <property type="match status" value="1"/>
</dbReference>